<protein>
    <submittedName>
        <fullName evidence="1">Uncharacterized protein</fullName>
    </submittedName>
</protein>
<gene>
    <name evidence="1" type="ORF">HNP84_005935</name>
</gene>
<proteinExistence type="predicted"/>
<organism evidence="1 2">
    <name type="scientific">Thermocatellispora tengchongensis</name>
    <dbReference type="NCBI Taxonomy" id="1073253"/>
    <lineage>
        <taxon>Bacteria</taxon>
        <taxon>Bacillati</taxon>
        <taxon>Actinomycetota</taxon>
        <taxon>Actinomycetes</taxon>
        <taxon>Streptosporangiales</taxon>
        <taxon>Streptosporangiaceae</taxon>
        <taxon>Thermocatellispora</taxon>
    </lineage>
</organism>
<sequence>MPQWTFVMAAPGEEVEDLRRAVAAGAECLVLGLMLAPWPTGLTCEVDAEGRIAGLDGPQAPHHWVGDRLPTATMAQAKARLVR</sequence>
<dbReference type="Proteomes" id="UP000578449">
    <property type="component" value="Unassembled WGS sequence"/>
</dbReference>
<evidence type="ECO:0000313" key="1">
    <source>
        <dbReference type="EMBL" id="MBB5136191.1"/>
    </source>
</evidence>
<accession>A0A840PEC0</accession>
<dbReference type="EMBL" id="JACHGN010000013">
    <property type="protein sequence ID" value="MBB5136191.1"/>
    <property type="molecule type" value="Genomic_DNA"/>
</dbReference>
<comment type="caution">
    <text evidence="1">The sequence shown here is derived from an EMBL/GenBank/DDBJ whole genome shotgun (WGS) entry which is preliminary data.</text>
</comment>
<evidence type="ECO:0000313" key="2">
    <source>
        <dbReference type="Proteomes" id="UP000578449"/>
    </source>
</evidence>
<dbReference type="AlphaFoldDB" id="A0A840PEC0"/>
<name>A0A840PEC0_9ACTN</name>
<dbReference type="RefSeq" id="WP_185053105.1">
    <property type="nucleotide sequence ID" value="NZ_BAABIX010000036.1"/>
</dbReference>
<reference evidence="1 2" key="1">
    <citation type="submission" date="2020-08" db="EMBL/GenBank/DDBJ databases">
        <title>Genomic Encyclopedia of Type Strains, Phase IV (KMG-IV): sequencing the most valuable type-strain genomes for metagenomic binning, comparative biology and taxonomic classification.</title>
        <authorList>
            <person name="Goeker M."/>
        </authorList>
    </citation>
    <scope>NUCLEOTIDE SEQUENCE [LARGE SCALE GENOMIC DNA]</scope>
    <source>
        <strain evidence="1 2">DSM 45615</strain>
    </source>
</reference>
<keyword evidence="2" id="KW-1185">Reference proteome</keyword>